<evidence type="ECO:0000256" key="5">
    <source>
        <dbReference type="ARBA" id="ARBA00023136"/>
    </source>
</evidence>
<evidence type="ECO:0000256" key="4">
    <source>
        <dbReference type="ARBA" id="ARBA00022989"/>
    </source>
</evidence>
<name>A0A166EYG4_9AGAM</name>
<comment type="similarity">
    <text evidence="2 6">Belongs to the OXA1/ALB3/YidC family.</text>
</comment>
<dbReference type="PANTHER" id="PTHR12428:SF65">
    <property type="entry name" value="CYTOCHROME C OXIDASE ASSEMBLY PROTEIN COX18, MITOCHONDRIAL"/>
    <property type="match status" value="1"/>
</dbReference>
<dbReference type="Proteomes" id="UP000076532">
    <property type="component" value="Unassembled WGS sequence"/>
</dbReference>
<dbReference type="InterPro" id="IPR028055">
    <property type="entry name" value="YidC/Oxa/ALB_C"/>
</dbReference>
<evidence type="ECO:0000256" key="2">
    <source>
        <dbReference type="ARBA" id="ARBA00009877"/>
    </source>
</evidence>
<keyword evidence="9" id="KW-1185">Reference proteome</keyword>
<dbReference type="EMBL" id="KV417595">
    <property type="protein sequence ID" value="KZP16248.1"/>
    <property type="molecule type" value="Genomic_DNA"/>
</dbReference>
<keyword evidence="5" id="KW-0472">Membrane</keyword>
<gene>
    <name evidence="8" type="ORF">FIBSPDRAFT_866090</name>
</gene>
<evidence type="ECO:0000313" key="8">
    <source>
        <dbReference type="EMBL" id="KZP16248.1"/>
    </source>
</evidence>
<dbReference type="PANTHER" id="PTHR12428">
    <property type="entry name" value="OXA1"/>
    <property type="match status" value="1"/>
</dbReference>
<dbReference type="GO" id="GO:0005743">
    <property type="term" value="C:mitochondrial inner membrane"/>
    <property type="evidence" value="ECO:0007669"/>
    <property type="project" value="TreeGrafter"/>
</dbReference>
<keyword evidence="3 6" id="KW-0812">Transmembrane</keyword>
<dbReference type="Pfam" id="PF02096">
    <property type="entry name" value="60KD_IMP"/>
    <property type="match status" value="1"/>
</dbReference>
<protein>
    <recommendedName>
        <fullName evidence="7">Membrane insertase YidC/Oxa/ALB C-terminal domain-containing protein</fullName>
    </recommendedName>
</protein>
<sequence length="444" mass="46945">MLFVSRRSPRLTLDALNAARARNVTSARSYSVVLRSHDLSARSLTLGRRPQAQARSISLWGSAATQPAPAAPAPPPVDEPTLAAAEVEPTWTDAPIPGASTPSPFAPETLETLADPSLLSPESLTALAAHLPPLQPGDLSALGLVSYTPAGLIRWSLELLHTTTHLPWFWTICGGTLAWRVLLLPLTVRAMRNAARMVRHGPALQHASEEFKAAVAATSDPGARAAAMGKMMGVYAAAGVNPRTMMLAPIVQLPVVLGLFIGIKGMCEHPVAQLAASGVDLASIPALSSFSAVLPNLSDLTMLTSAADPYLLLPLLSVALMNAQMRLAVRETDPAKPAAPHIFNALRVIAPFGAICMTWLPVGVMVSMLTTVVSTLATSAVMQLPRVRGAFGIPALGPDAPRLPKLMESRKMLGEYLREGRAKAIEEAMRREAEKEGKGKGGKL</sequence>
<proteinExistence type="inferred from homology"/>
<feature type="domain" description="Membrane insertase YidC/Oxa/ALB C-terminal" evidence="7">
    <location>
        <begin position="168"/>
        <end position="382"/>
    </location>
</feature>
<dbReference type="OrthoDB" id="2148490at2759"/>
<reference evidence="8 9" key="1">
    <citation type="journal article" date="2016" name="Mol. Biol. Evol.">
        <title>Comparative Genomics of Early-Diverging Mushroom-Forming Fungi Provides Insights into the Origins of Lignocellulose Decay Capabilities.</title>
        <authorList>
            <person name="Nagy L.G."/>
            <person name="Riley R."/>
            <person name="Tritt A."/>
            <person name="Adam C."/>
            <person name="Daum C."/>
            <person name="Floudas D."/>
            <person name="Sun H."/>
            <person name="Yadav J.S."/>
            <person name="Pangilinan J."/>
            <person name="Larsson K.H."/>
            <person name="Matsuura K."/>
            <person name="Barry K."/>
            <person name="Labutti K."/>
            <person name="Kuo R."/>
            <person name="Ohm R.A."/>
            <person name="Bhattacharya S.S."/>
            <person name="Shirouzu T."/>
            <person name="Yoshinaga Y."/>
            <person name="Martin F.M."/>
            <person name="Grigoriev I.V."/>
            <person name="Hibbett D.S."/>
        </authorList>
    </citation>
    <scope>NUCLEOTIDE SEQUENCE [LARGE SCALE GENOMIC DNA]</scope>
    <source>
        <strain evidence="8 9">CBS 109695</strain>
    </source>
</reference>
<keyword evidence="4" id="KW-1133">Transmembrane helix</keyword>
<dbReference type="STRING" id="436010.A0A166EYG4"/>
<dbReference type="GO" id="GO:0032977">
    <property type="term" value="F:membrane insertase activity"/>
    <property type="evidence" value="ECO:0007669"/>
    <property type="project" value="InterPro"/>
</dbReference>
<evidence type="ECO:0000256" key="6">
    <source>
        <dbReference type="RuleBase" id="RU003945"/>
    </source>
</evidence>
<dbReference type="InterPro" id="IPR001708">
    <property type="entry name" value="YidC/ALB3/OXA1/COX18"/>
</dbReference>
<evidence type="ECO:0000256" key="3">
    <source>
        <dbReference type="ARBA" id="ARBA00022692"/>
    </source>
</evidence>
<evidence type="ECO:0000256" key="1">
    <source>
        <dbReference type="ARBA" id="ARBA00004141"/>
    </source>
</evidence>
<accession>A0A166EYG4</accession>
<dbReference type="GO" id="GO:0032979">
    <property type="term" value="P:protein insertion into mitochondrial inner membrane from matrix"/>
    <property type="evidence" value="ECO:0007669"/>
    <property type="project" value="TreeGrafter"/>
</dbReference>
<evidence type="ECO:0000259" key="7">
    <source>
        <dbReference type="Pfam" id="PF02096"/>
    </source>
</evidence>
<organism evidence="8 9">
    <name type="scientific">Athelia psychrophila</name>
    <dbReference type="NCBI Taxonomy" id="1759441"/>
    <lineage>
        <taxon>Eukaryota</taxon>
        <taxon>Fungi</taxon>
        <taxon>Dikarya</taxon>
        <taxon>Basidiomycota</taxon>
        <taxon>Agaricomycotina</taxon>
        <taxon>Agaricomycetes</taxon>
        <taxon>Agaricomycetidae</taxon>
        <taxon>Atheliales</taxon>
        <taxon>Atheliaceae</taxon>
        <taxon>Athelia</taxon>
    </lineage>
</organism>
<comment type="subcellular location">
    <subcellularLocation>
        <location evidence="1 6">Membrane</location>
        <topology evidence="1 6">Multi-pass membrane protein</topology>
    </subcellularLocation>
</comment>
<dbReference type="AlphaFoldDB" id="A0A166EYG4"/>
<evidence type="ECO:0000313" key="9">
    <source>
        <dbReference type="Proteomes" id="UP000076532"/>
    </source>
</evidence>